<organism evidence="1 2">
    <name type="scientific">Hyaloscypha bicolor E</name>
    <dbReference type="NCBI Taxonomy" id="1095630"/>
    <lineage>
        <taxon>Eukaryota</taxon>
        <taxon>Fungi</taxon>
        <taxon>Dikarya</taxon>
        <taxon>Ascomycota</taxon>
        <taxon>Pezizomycotina</taxon>
        <taxon>Leotiomycetes</taxon>
        <taxon>Helotiales</taxon>
        <taxon>Hyaloscyphaceae</taxon>
        <taxon>Hyaloscypha</taxon>
        <taxon>Hyaloscypha bicolor</taxon>
    </lineage>
</organism>
<dbReference type="Proteomes" id="UP000235371">
    <property type="component" value="Unassembled WGS sequence"/>
</dbReference>
<dbReference type="InParanoid" id="A0A2J6TDX7"/>
<sequence>MDIVGHYAIVSICYKRKASPNQELHIEHERNPRSGWTMARLLMVLRLMLSLACLHSTNLDFVTIRSLTLKGLEQVSNNSLLSNIPMQSIFQIKVGEGEARPASRLNFNTTLCTTSILFAAFPLNHSIRPTKRTIFPFISVAALLMSNEL</sequence>
<reference evidence="1 2" key="1">
    <citation type="submission" date="2016-04" db="EMBL/GenBank/DDBJ databases">
        <title>A degradative enzymes factory behind the ericoid mycorrhizal symbiosis.</title>
        <authorList>
            <consortium name="DOE Joint Genome Institute"/>
            <person name="Martino E."/>
            <person name="Morin E."/>
            <person name="Grelet G."/>
            <person name="Kuo A."/>
            <person name="Kohler A."/>
            <person name="Daghino S."/>
            <person name="Barry K."/>
            <person name="Choi C."/>
            <person name="Cichocki N."/>
            <person name="Clum A."/>
            <person name="Copeland A."/>
            <person name="Hainaut M."/>
            <person name="Haridas S."/>
            <person name="Labutti K."/>
            <person name="Lindquist E."/>
            <person name="Lipzen A."/>
            <person name="Khouja H.-R."/>
            <person name="Murat C."/>
            <person name="Ohm R."/>
            <person name="Olson A."/>
            <person name="Spatafora J."/>
            <person name="Veneault-Fourrey C."/>
            <person name="Henrissat B."/>
            <person name="Grigoriev I."/>
            <person name="Martin F."/>
            <person name="Perotto S."/>
        </authorList>
    </citation>
    <scope>NUCLEOTIDE SEQUENCE [LARGE SCALE GENOMIC DNA]</scope>
    <source>
        <strain evidence="1 2">E</strain>
    </source>
</reference>
<name>A0A2J6TDX7_9HELO</name>
<gene>
    <name evidence="1" type="ORF">K444DRAFT_366012</name>
</gene>
<keyword evidence="2" id="KW-1185">Reference proteome</keyword>
<dbReference type="RefSeq" id="XP_024738139.1">
    <property type="nucleotide sequence ID" value="XM_024872228.1"/>
</dbReference>
<proteinExistence type="predicted"/>
<dbReference type="EMBL" id="KZ613786">
    <property type="protein sequence ID" value="PMD61235.1"/>
    <property type="molecule type" value="Genomic_DNA"/>
</dbReference>
<evidence type="ECO:0000313" key="1">
    <source>
        <dbReference type="EMBL" id="PMD61235.1"/>
    </source>
</evidence>
<dbReference type="AlphaFoldDB" id="A0A2J6TDX7"/>
<dbReference type="GeneID" id="36580309"/>
<evidence type="ECO:0000313" key="2">
    <source>
        <dbReference type="Proteomes" id="UP000235371"/>
    </source>
</evidence>
<accession>A0A2J6TDX7</accession>
<protein>
    <submittedName>
        <fullName evidence="1">Uncharacterized protein</fullName>
    </submittedName>
</protein>